<dbReference type="RefSeq" id="WP_034958213.1">
    <property type="nucleotide sequence ID" value="NZ_JMIW01000001.1"/>
</dbReference>
<dbReference type="Gene3D" id="1.10.10.60">
    <property type="entry name" value="Homeodomain-like"/>
    <property type="match status" value="1"/>
</dbReference>
<name>A0A074MJ17_ERYLO</name>
<dbReference type="Proteomes" id="UP000027647">
    <property type="component" value="Unassembled WGS sequence"/>
</dbReference>
<evidence type="ECO:0000313" key="5">
    <source>
        <dbReference type="EMBL" id="KEO91858.1"/>
    </source>
</evidence>
<dbReference type="SUPFAM" id="SSF46689">
    <property type="entry name" value="Homeodomain-like"/>
    <property type="match status" value="1"/>
</dbReference>
<dbReference type="EMBL" id="JMIW01000001">
    <property type="protein sequence ID" value="KEO91858.1"/>
    <property type="molecule type" value="Genomic_DNA"/>
</dbReference>
<dbReference type="InterPro" id="IPR018060">
    <property type="entry name" value="HTH_AraC"/>
</dbReference>
<dbReference type="InterPro" id="IPR018062">
    <property type="entry name" value="HTH_AraC-typ_CS"/>
</dbReference>
<dbReference type="PROSITE" id="PS00041">
    <property type="entry name" value="HTH_ARAC_FAMILY_1"/>
    <property type="match status" value="1"/>
</dbReference>
<dbReference type="AlphaFoldDB" id="A0A074MJ17"/>
<dbReference type="PANTHER" id="PTHR46796">
    <property type="entry name" value="HTH-TYPE TRANSCRIPTIONAL ACTIVATOR RHAS-RELATED"/>
    <property type="match status" value="1"/>
</dbReference>
<keyword evidence="6" id="KW-1185">Reference proteome</keyword>
<dbReference type="InterPro" id="IPR050204">
    <property type="entry name" value="AraC_XylS_family_regulators"/>
</dbReference>
<reference evidence="5 6" key="1">
    <citation type="submission" date="2014-04" db="EMBL/GenBank/DDBJ databases">
        <title>A comprehensive comparison of genomes of Erythrobacter spp. strains.</title>
        <authorList>
            <person name="Zheng Q."/>
        </authorList>
    </citation>
    <scope>NUCLEOTIDE SEQUENCE [LARGE SCALE GENOMIC DNA]</scope>
    <source>
        <strain evidence="5 6">DSM 6997</strain>
    </source>
</reference>
<comment type="caution">
    <text evidence="5">The sequence shown here is derived from an EMBL/GenBank/DDBJ whole genome shotgun (WGS) entry which is preliminary data.</text>
</comment>
<keyword evidence="1" id="KW-0805">Transcription regulation</keyword>
<accession>A0A074MJ17</accession>
<proteinExistence type="predicted"/>
<sequence>MPDPTSPKRNAESGYWGRGLQRRTVGRATFQLHEASAPPEAVTPHGHDHAHIVFVTSGPYVTSVTGENGFIDRPVAVLNPPSTYHRDHFLTGQGSFMTVDLKVDGLCEDYVRHCEKAGVIQFCNHLARTLADKTAIELEDDLSTLANLYLWQRPQDIAGVPPGIERAYDAIQDSREPWALSMADLAAIAGVHENHLPRAFRKRFGKTASHFASARQIELCTVAIATTEEPLADIAAQFGFYDQAHMSGRLRQRLGLSPSQWRAQALRQ</sequence>
<keyword evidence="2" id="KW-0238">DNA-binding</keyword>
<dbReference type="GO" id="GO:0043565">
    <property type="term" value="F:sequence-specific DNA binding"/>
    <property type="evidence" value="ECO:0007669"/>
    <property type="project" value="InterPro"/>
</dbReference>
<evidence type="ECO:0000313" key="6">
    <source>
        <dbReference type="Proteomes" id="UP000027647"/>
    </source>
</evidence>
<dbReference type="SMART" id="SM00342">
    <property type="entry name" value="HTH_ARAC"/>
    <property type="match status" value="1"/>
</dbReference>
<evidence type="ECO:0000256" key="2">
    <source>
        <dbReference type="ARBA" id="ARBA00023125"/>
    </source>
</evidence>
<dbReference type="Pfam" id="PF12833">
    <property type="entry name" value="HTH_18"/>
    <property type="match status" value="1"/>
</dbReference>
<dbReference type="InterPro" id="IPR009057">
    <property type="entry name" value="Homeodomain-like_sf"/>
</dbReference>
<feature type="domain" description="HTH araC/xylS-type" evidence="4">
    <location>
        <begin position="165"/>
        <end position="264"/>
    </location>
</feature>
<dbReference type="OrthoDB" id="7421586at2"/>
<evidence type="ECO:0000256" key="1">
    <source>
        <dbReference type="ARBA" id="ARBA00023015"/>
    </source>
</evidence>
<dbReference type="PROSITE" id="PS01124">
    <property type="entry name" value="HTH_ARAC_FAMILY_2"/>
    <property type="match status" value="1"/>
</dbReference>
<keyword evidence="3" id="KW-0804">Transcription</keyword>
<gene>
    <name evidence="5" type="ORF">EH31_04080</name>
</gene>
<protein>
    <recommendedName>
        <fullName evidence="4">HTH araC/xylS-type domain-containing protein</fullName>
    </recommendedName>
</protein>
<organism evidence="5 6">
    <name type="scientific">Erythrobacter longus</name>
    <dbReference type="NCBI Taxonomy" id="1044"/>
    <lineage>
        <taxon>Bacteria</taxon>
        <taxon>Pseudomonadati</taxon>
        <taxon>Pseudomonadota</taxon>
        <taxon>Alphaproteobacteria</taxon>
        <taxon>Sphingomonadales</taxon>
        <taxon>Erythrobacteraceae</taxon>
        <taxon>Erythrobacter/Porphyrobacter group</taxon>
        <taxon>Erythrobacter</taxon>
    </lineage>
</organism>
<dbReference type="STRING" id="1044.EH31_04080"/>
<evidence type="ECO:0000259" key="4">
    <source>
        <dbReference type="PROSITE" id="PS01124"/>
    </source>
</evidence>
<dbReference type="GO" id="GO:0003700">
    <property type="term" value="F:DNA-binding transcription factor activity"/>
    <property type="evidence" value="ECO:0007669"/>
    <property type="project" value="InterPro"/>
</dbReference>
<evidence type="ECO:0000256" key="3">
    <source>
        <dbReference type="ARBA" id="ARBA00023163"/>
    </source>
</evidence>
<dbReference type="eggNOG" id="COG2207">
    <property type="taxonomic scope" value="Bacteria"/>
</dbReference>